<dbReference type="PANTHER" id="PTHR24104">
    <property type="entry name" value="E3 UBIQUITIN-PROTEIN LIGASE NHLRC1-RELATED"/>
    <property type="match status" value="1"/>
</dbReference>
<dbReference type="Proteomes" id="UP000605970">
    <property type="component" value="Unassembled WGS sequence"/>
</dbReference>
<dbReference type="EMBL" id="JABEBT010000092">
    <property type="protein sequence ID" value="KAF7632832.1"/>
    <property type="molecule type" value="Genomic_DNA"/>
</dbReference>
<evidence type="ECO:0000313" key="3">
    <source>
        <dbReference type="Proteomes" id="UP000605970"/>
    </source>
</evidence>
<dbReference type="InterPro" id="IPR050952">
    <property type="entry name" value="TRIM-NHL_E3_ligases"/>
</dbReference>
<gene>
    <name evidence="2" type="ORF">Mgra_00007764</name>
</gene>
<proteinExistence type="predicted"/>
<sequence length="587" mass="65361">MHSMPDVNEEVDLDFDILSQQEFKQKFESIIGGIKCRITGPPKETAIVMNALLGNNNTPLNKLDTFDDFDNNLANKGIKQQQQLIVSNQNAHNASIEWGDSSSVFSAQQHATNVVANTQGPGTIGMERRQNRNSNGTSYLSGDSGIYSSASDMTISSPIQQQQQLGTPDTFNLGRFGISESYGSAFRAPTTLESGQQFDSGNLIFSDNYFGNSQSKIWSANYSSSQNMFGGNFDNRPRELMDTRFGLNDFPPLGADPSGFRSRSSLCTTPSIDTFVSPISLHQNYQQLVAGRQFGTNQQHIEMQILHTFSANAMSAQDTFNTPQGLALGLDNEVAISDTNNHRCVIVDIKGNFLRFIGSSGTEEGHVYYPKKVVALIRNRDCRYIVLDRGTNQQFNRLQLFKNSGEYVCRLSLPCPIDQVSVMTVNKENEQLIIVDNKNLVHAFEFETFNQLALVRQFSISGNVHEPSDVGVYKGYYYITDYKMHGVVVYTLEGKLHRKFGGLDTTPYPVGIDFSKSGDVLVGDSHGNHFHIVVFNLQGQALYHYRCYQQKVSRCTSLKINSEGHIVTMSRQNSAVIVFNTLYIPSA</sequence>
<reference evidence="2" key="1">
    <citation type="journal article" date="2020" name="Ecol. Evol.">
        <title>Genome structure and content of the rice root-knot nematode (Meloidogyne graminicola).</title>
        <authorList>
            <person name="Phan N.T."/>
            <person name="Danchin E.G.J."/>
            <person name="Klopp C."/>
            <person name="Perfus-Barbeoch L."/>
            <person name="Kozlowski D.K."/>
            <person name="Koutsovoulos G.D."/>
            <person name="Lopez-Roques C."/>
            <person name="Bouchez O."/>
            <person name="Zahm M."/>
            <person name="Besnard G."/>
            <person name="Bellafiore S."/>
        </authorList>
    </citation>
    <scope>NUCLEOTIDE SEQUENCE</scope>
    <source>
        <strain evidence="2">VN-18</strain>
    </source>
</reference>
<comment type="caution">
    <text evidence="2">The sequence shown here is derived from an EMBL/GenBank/DDBJ whole genome shotgun (WGS) entry which is preliminary data.</text>
</comment>
<accession>A0A8S9ZHM0</accession>
<dbReference type="SUPFAM" id="SSF101898">
    <property type="entry name" value="NHL repeat"/>
    <property type="match status" value="1"/>
</dbReference>
<dbReference type="GO" id="GO:0008270">
    <property type="term" value="F:zinc ion binding"/>
    <property type="evidence" value="ECO:0007669"/>
    <property type="project" value="UniProtKB-KW"/>
</dbReference>
<dbReference type="OrthoDB" id="342730at2759"/>
<keyword evidence="3" id="KW-1185">Reference proteome</keyword>
<dbReference type="Gene3D" id="2.120.10.30">
    <property type="entry name" value="TolB, C-terminal domain"/>
    <property type="match status" value="1"/>
</dbReference>
<protein>
    <submittedName>
        <fullName evidence="2">Uncharacterized protein</fullName>
    </submittedName>
</protein>
<dbReference type="PANTHER" id="PTHR24104:SF25">
    <property type="entry name" value="PROTEIN LIN-41"/>
    <property type="match status" value="1"/>
</dbReference>
<evidence type="ECO:0000313" key="2">
    <source>
        <dbReference type="EMBL" id="KAF7632832.1"/>
    </source>
</evidence>
<organism evidence="2 3">
    <name type="scientific">Meloidogyne graminicola</name>
    <dbReference type="NCBI Taxonomy" id="189291"/>
    <lineage>
        <taxon>Eukaryota</taxon>
        <taxon>Metazoa</taxon>
        <taxon>Ecdysozoa</taxon>
        <taxon>Nematoda</taxon>
        <taxon>Chromadorea</taxon>
        <taxon>Rhabditida</taxon>
        <taxon>Tylenchina</taxon>
        <taxon>Tylenchomorpha</taxon>
        <taxon>Tylenchoidea</taxon>
        <taxon>Meloidogynidae</taxon>
        <taxon>Meloidogyninae</taxon>
        <taxon>Meloidogyne</taxon>
    </lineage>
</organism>
<evidence type="ECO:0000256" key="1">
    <source>
        <dbReference type="SAM" id="MobiDB-lite"/>
    </source>
</evidence>
<dbReference type="AlphaFoldDB" id="A0A8S9ZHM0"/>
<name>A0A8S9ZHM0_9BILA</name>
<dbReference type="InterPro" id="IPR011042">
    <property type="entry name" value="6-blade_b-propeller_TolB-like"/>
</dbReference>
<feature type="region of interest" description="Disordered" evidence="1">
    <location>
        <begin position="117"/>
        <end position="139"/>
    </location>
</feature>